<protein>
    <recommendedName>
        <fullName evidence="2">histidine kinase</fullName>
        <ecNumber evidence="2">2.7.13.3</ecNumber>
    </recommendedName>
</protein>
<dbReference type="Gene3D" id="3.40.50.2300">
    <property type="match status" value="1"/>
</dbReference>
<dbReference type="InterPro" id="IPR036890">
    <property type="entry name" value="HATPase_C_sf"/>
</dbReference>
<evidence type="ECO:0000256" key="1">
    <source>
        <dbReference type="ARBA" id="ARBA00000085"/>
    </source>
</evidence>
<feature type="domain" description="Histidine kinase" evidence="7">
    <location>
        <begin position="405"/>
        <end position="627"/>
    </location>
</feature>
<dbReference type="PRINTS" id="PR00344">
    <property type="entry name" value="BCTRLSENSOR"/>
</dbReference>
<dbReference type="NCBIfam" id="TIGR00229">
    <property type="entry name" value="sensory_box"/>
    <property type="match status" value="2"/>
</dbReference>
<dbReference type="Gene3D" id="1.10.287.130">
    <property type="match status" value="1"/>
</dbReference>
<dbReference type="Gene3D" id="3.30.450.20">
    <property type="entry name" value="PAS domain"/>
    <property type="match status" value="3"/>
</dbReference>
<dbReference type="SMART" id="SM00387">
    <property type="entry name" value="HATPase_c"/>
    <property type="match status" value="1"/>
</dbReference>
<dbReference type="PANTHER" id="PTHR43304:SF1">
    <property type="entry name" value="PAC DOMAIN-CONTAINING PROTEIN"/>
    <property type="match status" value="1"/>
</dbReference>
<dbReference type="PROSITE" id="PS50109">
    <property type="entry name" value="HIS_KIN"/>
    <property type="match status" value="1"/>
</dbReference>
<dbReference type="InterPro" id="IPR005467">
    <property type="entry name" value="His_kinase_dom"/>
</dbReference>
<comment type="catalytic activity">
    <reaction evidence="1">
        <text>ATP + protein L-histidine = ADP + protein N-phospho-L-histidine.</text>
        <dbReference type="EC" id="2.7.13.3"/>
    </reaction>
</comment>
<dbReference type="InterPro" id="IPR013656">
    <property type="entry name" value="PAS_4"/>
</dbReference>
<dbReference type="CDD" id="cd00075">
    <property type="entry name" value="HATPase"/>
    <property type="match status" value="1"/>
</dbReference>
<dbReference type="PROSITE" id="PS50110">
    <property type="entry name" value="RESPONSE_REGULATORY"/>
    <property type="match status" value="1"/>
</dbReference>
<keyword evidence="12" id="KW-1185">Reference proteome</keyword>
<dbReference type="Proteomes" id="UP000663720">
    <property type="component" value="Chromosome"/>
</dbReference>
<dbReference type="InterPro" id="IPR001789">
    <property type="entry name" value="Sig_transdc_resp-reg_receiver"/>
</dbReference>
<dbReference type="SUPFAM" id="SSF47384">
    <property type="entry name" value="Homodimeric domain of signal transducing histidine kinase"/>
    <property type="match status" value="1"/>
</dbReference>
<feature type="modified residue" description="4-aspartylphosphate" evidence="6">
    <location>
        <position position="703"/>
    </location>
</feature>
<dbReference type="Pfam" id="PF02518">
    <property type="entry name" value="HATPase_c"/>
    <property type="match status" value="1"/>
</dbReference>
<keyword evidence="3 6" id="KW-0597">Phosphoprotein</keyword>
<evidence type="ECO:0000259" key="8">
    <source>
        <dbReference type="PROSITE" id="PS50110"/>
    </source>
</evidence>
<dbReference type="Pfam" id="PF00072">
    <property type="entry name" value="Response_reg"/>
    <property type="match status" value="1"/>
</dbReference>
<feature type="domain" description="PAC" evidence="10">
    <location>
        <begin position="217"/>
        <end position="268"/>
    </location>
</feature>
<dbReference type="KEGG" id="dli:dnl_34820"/>
<dbReference type="SMART" id="SM00448">
    <property type="entry name" value="REC"/>
    <property type="match status" value="1"/>
</dbReference>
<dbReference type="InterPro" id="IPR036097">
    <property type="entry name" value="HisK_dim/P_sf"/>
</dbReference>
<dbReference type="Pfam" id="PF00989">
    <property type="entry name" value="PAS"/>
    <property type="match status" value="2"/>
</dbReference>
<dbReference type="PROSITE" id="PS50113">
    <property type="entry name" value="PAC"/>
    <property type="match status" value="1"/>
</dbReference>
<evidence type="ECO:0000313" key="12">
    <source>
        <dbReference type="Proteomes" id="UP000663720"/>
    </source>
</evidence>
<dbReference type="InterPro" id="IPR011006">
    <property type="entry name" value="CheY-like_superfamily"/>
</dbReference>
<feature type="domain" description="Response regulatory" evidence="8">
    <location>
        <begin position="649"/>
        <end position="770"/>
    </location>
</feature>
<evidence type="ECO:0000256" key="3">
    <source>
        <dbReference type="ARBA" id="ARBA00022553"/>
    </source>
</evidence>
<dbReference type="EMBL" id="CP061799">
    <property type="protein sequence ID" value="QTA81151.1"/>
    <property type="molecule type" value="Genomic_DNA"/>
</dbReference>
<dbReference type="InterPro" id="IPR000700">
    <property type="entry name" value="PAS-assoc_C"/>
</dbReference>
<dbReference type="InterPro" id="IPR004358">
    <property type="entry name" value="Sig_transdc_His_kin-like_C"/>
</dbReference>
<evidence type="ECO:0000256" key="4">
    <source>
        <dbReference type="ARBA" id="ARBA00022679"/>
    </source>
</evidence>
<dbReference type="CDD" id="cd00130">
    <property type="entry name" value="PAS"/>
    <property type="match status" value="2"/>
</dbReference>
<dbReference type="PANTHER" id="PTHR43304">
    <property type="entry name" value="PHYTOCHROME-LIKE PROTEIN CPH1"/>
    <property type="match status" value="1"/>
</dbReference>
<dbReference type="SUPFAM" id="SSF52172">
    <property type="entry name" value="CheY-like"/>
    <property type="match status" value="1"/>
</dbReference>
<feature type="domain" description="PAS" evidence="9">
    <location>
        <begin position="289"/>
        <end position="338"/>
    </location>
</feature>
<dbReference type="RefSeq" id="WP_207687222.1">
    <property type="nucleotide sequence ID" value="NZ_CP061799.1"/>
</dbReference>
<dbReference type="InterPro" id="IPR052162">
    <property type="entry name" value="Sensor_kinase/Photoreceptor"/>
</dbReference>
<sequence length="772" mass="86780">MENNEISTSALINSLPDIIYRLDTKGKITFINDAVKKYGYLPEELINTDILELVHPDDRKKADCRIKERRTGERKTKSFEIRLLTKWKSAVPFELKYSEMQEYVPFLLNAEGLYNSETPKQKDYIGTQGIARDISHHKHIEQKLRESESQKKAILDSITINLAFVNENLEILWCNKAAADSVNKTPGEIIGCKCYELWGDPEKPCAGCPSVKAFKSRKTEHAVIYASDGTIWDEKGEPVFDDNGRITGILEIAHDITEKAVAEKALKESEEKYRILAENANDGIFIAQDGVVKFPNPAAQKLIGYSAKELSKIPFTNLIHPDDREMVFKRYEQRLKGENPPERYSFRIINKSGKELYVQLNAVMIKWESRPAALNFARDVTAEKKCEDQNLQIKKIEAIATLAGGIAHDFNNLLSVIMGNISLAEWKLAEDNSALQFLRQAEKAALRAKGLTSQLITFAKGGAGVKKTGSLGSIIQEIPDHIVNNSILNCKLYINDNLWPVEFDKDQMRQVFKHLLINAAEFSRPGSLITIKAENYTVSDSNSTKLPVPEGRYVKIIFQDKGIGIPEKNLVRIFDPYFTTKEMGTQKGTGLGLAIVRSIIHKHKGLIFAESKLDAGAAFHIYLPAYEDNLVNTWTKLPVPQAPGLPGKKILVMDDEEMIRELVCQILQKLKYESACAKDGMETVLMYQQAADSGRPYDAVILDLTIPEGKMGGCDTIKKLMEINPEVKSIVSSGYSNDPVFSDYKKYGFKGALPKPYTSRELKEELQRVLNS</sequence>
<proteinExistence type="predicted"/>
<dbReference type="GO" id="GO:0000155">
    <property type="term" value="F:phosphorelay sensor kinase activity"/>
    <property type="evidence" value="ECO:0007669"/>
    <property type="project" value="InterPro"/>
</dbReference>
<evidence type="ECO:0000256" key="2">
    <source>
        <dbReference type="ARBA" id="ARBA00012438"/>
    </source>
</evidence>
<dbReference type="EC" id="2.7.13.3" evidence="2"/>
<dbReference type="InterPro" id="IPR003594">
    <property type="entry name" value="HATPase_dom"/>
</dbReference>
<evidence type="ECO:0000313" key="11">
    <source>
        <dbReference type="EMBL" id="QTA81151.1"/>
    </source>
</evidence>
<dbReference type="InterPro" id="IPR000014">
    <property type="entry name" value="PAS"/>
</dbReference>
<keyword evidence="5 11" id="KW-0418">Kinase</keyword>
<dbReference type="PROSITE" id="PS50112">
    <property type="entry name" value="PAS"/>
    <property type="match status" value="2"/>
</dbReference>
<dbReference type="SMART" id="SM00091">
    <property type="entry name" value="PAS"/>
    <property type="match status" value="3"/>
</dbReference>
<dbReference type="InterPro" id="IPR003661">
    <property type="entry name" value="HisK_dim/P_dom"/>
</dbReference>
<evidence type="ECO:0000256" key="6">
    <source>
        <dbReference type="PROSITE-ProRule" id="PRU00169"/>
    </source>
</evidence>
<name>A0A975B909_9BACT</name>
<evidence type="ECO:0000259" key="10">
    <source>
        <dbReference type="PROSITE" id="PS50113"/>
    </source>
</evidence>
<dbReference type="Pfam" id="PF08448">
    <property type="entry name" value="PAS_4"/>
    <property type="match status" value="1"/>
</dbReference>
<dbReference type="SUPFAM" id="SSF55785">
    <property type="entry name" value="PYP-like sensor domain (PAS domain)"/>
    <property type="match status" value="3"/>
</dbReference>
<gene>
    <name evidence="11" type="ORF">dnl_34820</name>
</gene>
<dbReference type="InterPro" id="IPR035965">
    <property type="entry name" value="PAS-like_dom_sf"/>
</dbReference>
<dbReference type="SMART" id="SM00388">
    <property type="entry name" value="HisKA"/>
    <property type="match status" value="1"/>
</dbReference>
<dbReference type="AlphaFoldDB" id="A0A975B909"/>
<organism evidence="11 12">
    <name type="scientific">Desulfonema limicola</name>
    <dbReference type="NCBI Taxonomy" id="45656"/>
    <lineage>
        <taxon>Bacteria</taxon>
        <taxon>Pseudomonadati</taxon>
        <taxon>Thermodesulfobacteriota</taxon>
        <taxon>Desulfobacteria</taxon>
        <taxon>Desulfobacterales</taxon>
        <taxon>Desulfococcaceae</taxon>
        <taxon>Desulfonema</taxon>
    </lineage>
</organism>
<dbReference type="CDD" id="cd00082">
    <property type="entry name" value="HisKA"/>
    <property type="match status" value="1"/>
</dbReference>
<dbReference type="InterPro" id="IPR013767">
    <property type="entry name" value="PAS_fold"/>
</dbReference>
<dbReference type="SUPFAM" id="SSF55874">
    <property type="entry name" value="ATPase domain of HSP90 chaperone/DNA topoisomerase II/histidine kinase"/>
    <property type="match status" value="1"/>
</dbReference>
<evidence type="ECO:0000259" key="9">
    <source>
        <dbReference type="PROSITE" id="PS50112"/>
    </source>
</evidence>
<feature type="domain" description="PAS" evidence="9">
    <location>
        <begin position="4"/>
        <end position="59"/>
    </location>
</feature>
<dbReference type="Gene3D" id="3.30.565.10">
    <property type="entry name" value="Histidine kinase-like ATPase, C-terminal domain"/>
    <property type="match status" value="1"/>
</dbReference>
<keyword evidence="4" id="KW-0808">Transferase</keyword>
<dbReference type="GO" id="GO:0006355">
    <property type="term" value="P:regulation of DNA-templated transcription"/>
    <property type="evidence" value="ECO:0007669"/>
    <property type="project" value="InterPro"/>
</dbReference>
<evidence type="ECO:0000259" key="7">
    <source>
        <dbReference type="PROSITE" id="PS50109"/>
    </source>
</evidence>
<evidence type="ECO:0000256" key="5">
    <source>
        <dbReference type="ARBA" id="ARBA00022777"/>
    </source>
</evidence>
<accession>A0A975B909</accession>
<reference evidence="11" key="1">
    <citation type="journal article" date="2021" name="Microb. Physiol.">
        <title>Proteogenomic Insights into the Physiology of Marine, Sulfate-Reducing, Filamentous Desulfonema limicola and Desulfonema magnum.</title>
        <authorList>
            <person name="Schnaars V."/>
            <person name="Wohlbrand L."/>
            <person name="Scheve S."/>
            <person name="Hinrichs C."/>
            <person name="Reinhardt R."/>
            <person name="Rabus R."/>
        </authorList>
    </citation>
    <scope>NUCLEOTIDE SEQUENCE</scope>
    <source>
        <strain evidence="11">5ac10</strain>
    </source>
</reference>